<dbReference type="EMBL" id="WHPF01000005">
    <property type="protein sequence ID" value="NNV55532.1"/>
    <property type="molecule type" value="Genomic_DNA"/>
</dbReference>
<accession>A0A8J8JR64</accession>
<dbReference type="AlphaFoldDB" id="A0A8J8JR64"/>
<keyword evidence="1" id="KW-0812">Transmembrane</keyword>
<gene>
    <name evidence="2" type="ORF">GD597_08690</name>
</gene>
<evidence type="ECO:0000313" key="2">
    <source>
        <dbReference type="EMBL" id="NNV55532.1"/>
    </source>
</evidence>
<comment type="caution">
    <text evidence="2">The sequence shown here is derived from an EMBL/GenBank/DDBJ whole genome shotgun (WGS) entry which is preliminary data.</text>
</comment>
<name>A0A8J8JR64_9BACT</name>
<evidence type="ECO:0000256" key="1">
    <source>
        <dbReference type="SAM" id="Phobius"/>
    </source>
</evidence>
<keyword evidence="1" id="KW-1133">Transmembrane helix</keyword>
<organism evidence="2 3">
    <name type="scientific">Limnovirga soli</name>
    <dbReference type="NCBI Taxonomy" id="2656915"/>
    <lineage>
        <taxon>Bacteria</taxon>
        <taxon>Pseudomonadati</taxon>
        <taxon>Bacteroidota</taxon>
        <taxon>Chitinophagia</taxon>
        <taxon>Chitinophagales</taxon>
        <taxon>Chitinophagaceae</taxon>
        <taxon>Limnovirga</taxon>
    </lineage>
</organism>
<protein>
    <recommendedName>
        <fullName evidence="4">LapA family protein</fullName>
    </recommendedName>
</protein>
<dbReference type="Proteomes" id="UP000598971">
    <property type="component" value="Unassembled WGS sequence"/>
</dbReference>
<evidence type="ECO:0000313" key="3">
    <source>
        <dbReference type="Proteomes" id="UP000598971"/>
    </source>
</evidence>
<evidence type="ECO:0008006" key="4">
    <source>
        <dbReference type="Google" id="ProtNLM"/>
    </source>
</evidence>
<keyword evidence="3" id="KW-1185">Reference proteome</keyword>
<feature type="transmembrane region" description="Helical" evidence="1">
    <location>
        <begin position="16"/>
        <end position="35"/>
    </location>
</feature>
<sequence length="76" mass="8486">MNNLIQLLSISPSPSYTIVTVGVAMVVGFVAGYFIRAGVTSKHKKRVVKLENEMLSNHSHILELEKQLGQLRKDIH</sequence>
<keyword evidence="1" id="KW-0472">Membrane</keyword>
<dbReference type="RefSeq" id="WP_171607454.1">
    <property type="nucleotide sequence ID" value="NZ_WHPF01000005.1"/>
</dbReference>
<reference evidence="2" key="1">
    <citation type="submission" date="2019-10" db="EMBL/GenBank/DDBJ databases">
        <title>Draft genome sequence of Panacibacter sp. KCS-6.</title>
        <authorList>
            <person name="Yim K.J."/>
        </authorList>
    </citation>
    <scope>NUCLEOTIDE SEQUENCE</scope>
    <source>
        <strain evidence="2">KCS-6</strain>
    </source>
</reference>
<proteinExistence type="predicted"/>